<evidence type="ECO:0000259" key="3">
    <source>
        <dbReference type="Pfam" id="PF06283"/>
    </source>
</evidence>
<reference evidence="4" key="1">
    <citation type="submission" date="2006-10" db="EMBL/GenBank/DDBJ databases">
        <title>Complete sequence of Solibacter usitatus Ellin6076.</title>
        <authorList>
            <consortium name="US DOE Joint Genome Institute"/>
            <person name="Copeland A."/>
            <person name="Lucas S."/>
            <person name="Lapidus A."/>
            <person name="Barry K."/>
            <person name="Detter J.C."/>
            <person name="Glavina del Rio T."/>
            <person name="Hammon N."/>
            <person name="Israni S."/>
            <person name="Dalin E."/>
            <person name="Tice H."/>
            <person name="Pitluck S."/>
            <person name="Thompson L.S."/>
            <person name="Brettin T."/>
            <person name="Bruce D."/>
            <person name="Han C."/>
            <person name="Tapia R."/>
            <person name="Gilna P."/>
            <person name="Schmutz J."/>
            <person name="Larimer F."/>
            <person name="Land M."/>
            <person name="Hauser L."/>
            <person name="Kyrpides N."/>
            <person name="Mikhailova N."/>
            <person name="Janssen P.H."/>
            <person name="Kuske C.R."/>
            <person name="Richardson P."/>
        </authorList>
    </citation>
    <scope>NUCLEOTIDE SEQUENCE</scope>
    <source>
        <strain evidence="4">Ellin6076</strain>
    </source>
</reference>
<dbReference type="KEGG" id="sus:Acid_3095"/>
<feature type="signal peptide" evidence="2">
    <location>
        <begin position="1"/>
        <end position="31"/>
    </location>
</feature>
<proteinExistence type="predicted"/>
<evidence type="ECO:0000313" key="4">
    <source>
        <dbReference type="EMBL" id="ABJ84074.1"/>
    </source>
</evidence>
<dbReference type="Gene3D" id="3.40.50.880">
    <property type="match status" value="1"/>
</dbReference>
<dbReference type="PANTHER" id="PTHR40469">
    <property type="entry name" value="SECRETED GLYCOSYL HYDROLASE"/>
    <property type="match status" value="1"/>
</dbReference>
<dbReference type="InParanoid" id="Q022M6"/>
<dbReference type="HOGENOM" id="CLU_057383_2_0_0"/>
<feature type="compositionally biased region" description="Gly residues" evidence="1">
    <location>
        <begin position="37"/>
        <end position="50"/>
    </location>
</feature>
<name>Q022M6_SOLUE</name>
<feature type="domain" description="ThuA-like" evidence="3">
    <location>
        <begin position="56"/>
        <end position="288"/>
    </location>
</feature>
<evidence type="ECO:0000256" key="2">
    <source>
        <dbReference type="SAM" id="SignalP"/>
    </source>
</evidence>
<keyword evidence="2" id="KW-0732">Signal</keyword>
<feature type="chain" id="PRO_5004163769" description="ThuA-like domain-containing protein" evidence="2">
    <location>
        <begin position="32"/>
        <end position="308"/>
    </location>
</feature>
<accession>Q022M6</accession>
<sequence precursor="true">MIASPRTTYMRKMIGLGILAGVALLSISAQQTPQAPGQGGRGRGGRGGRPAGRKVVLAWADTRNGIAQHDSVSHALAVIERLGYESGLWDTYIRTDSNIASYKPLMTTGQPASGGPSFNNVDAIFFMGHRDVPIDDQQKKDLLKFVHDDGKGFVAAHVGLTALMSWPEFGEMLGGEFQDHPYGTVAGSVINEDPAFPAVRHLPAIFNLTDEFYQVKDFSRDKSRVLLRLDTSKLPPNQNLLNKNGDFPLAWARMYGQGRVFYGSFAHDAKSWDNPDVYHMYFEALRWALKLTDGDATPRPFPDAPPAK</sequence>
<gene>
    <name evidence="4" type="ordered locus">Acid_3095</name>
</gene>
<dbReference type="STRING" id="234267.Acid_3095"/>
<dbReference type="Pfam" id="PF06283">
    <property type="entry name" value="ThuA"/>
    <property type="match status" value="1"/>
</dbReference>
<dbReference type="InterPro" id="IPR029010">
    <property type="entry name" value="ThuA-like"/>
</dbReference>
<feature type="region of interest" description="Disordered" evidence="1">
    <location>
        <begin position="31"/>
        <end position="51"/>
    </location>
</feature>
<evidence type="ECO:0000256" key="1">
    <source>
        <dbReference type="SAM" id="MobiDB-lite"/>
    </source>
</evidence>
<protein>
    <recommendedName>
        <fullName evidence="3">ThuA-like domain-containing protein</fullName>
    </recommendedName>
</protein>
<organism evidence="4">
    <name type="scientific">Solibacter usitatus (strain Ellin6076)</name>
    <dbReference type="NCBI Taxonomy" id="234267"/>
    <lineage>
        <taxon>Bacteria</taxon>
        <taxon>Pseudomonadati</taxon>
        <taxon>Acidobacteriota</taxon>
        <taxon>Terriglobia</taxon>
        <taxon>Bryobacterales</taxon>
        <taxon>Solibacteraceae</taxon>
        <taxon>Candidatus Solibacter</taxon>
    </lineage>
</organism>
<dbReference type="EMBL" id="CP000473">
    <property type="protein sequence ID" value="ABJ84074.1"/>
    <property type="molecule type" value="Genomic_DNA"/>
</dbReference>
<dbReference type="InterPro" id="IPR029062">
    <property type="entry name" value="Class_I_gatase-like"/>
</dbReference>
<dbReference type="AlphaFoldDB" id="Q022M6"/>
<dbReference type="eggNOG" id="COG3828">
    <property type="taxonomic scope" value="Bacteria"/>
</dbReference>
<dbReference type="PANTHER" id="PTHR40469:SF2">
    <property type="entry name" value="GALACTOSE-BINDING DOMAIN-LIKE SUPERFAMILY PROTEIN"/>
    <property type="match status" value="1"/>
</dbReference>
<dbReference type="SUPFAM" id="SSF52317">
    <property type="entry name" value="Class I glutamine amidotransferase-like"/>
    <property type="match status" value="1"/>
</dbReference>